<keyword evidence="3" id="KW-0167">Capsid protein</keyword>
<proteinExistence type="predicted"/>
<reference evidence="3 4" key="1">
    <citation type="journal article" date="2012" name="J. Bacteriol.">
        <title>Genome Sequence of Nitratireductor indicus Type Strain C115.</title>
        <authorList>
            <person name="Lai Q."/>
            <person name="Li G."/>
            <person name="Yu Z."/>
            <person name="Shao Z."/>
        </authorList>
    </citation>
    <scope>NUCLEOTIDE SEQUENCE [LARGE SCALE GENOMIC DNA]</scope>
    <source>
        <strain evidence="3 4">C115</strain>
    </source>
</reference>
<name>K2PJ10_9HYPH</name>
<evidence type="ECO:0000313" key="3">
    <source>
        <dbReference type="EMBL" id="EKF41112.1"/>
    </source>
</evidence>
<evidence type="ECO:0000256" key="1">
    <source>
        <dbReference type="SAM" id="SignalP"/>
    </source>
</evidence>
<dbReference type="Proteomes" id="UP000007374">
    <property type="component" value="Unassembled WGS sequence"/>
</dbReference>
<dbReference type="Pfam" id="PF05229">
    <property type="entry name" value="SCPU"/>
    <property type="match status" value="1"/>
</dbReference>
<dbReference type="RefSeq" id="WP_009451829.1">
    <property type="nucleotide sequence ID" value="NZ_AMSI01000013.1"/>
</dbReference>
<dbReference type="STRING" id="721133.SAMN05216176_112145"/>
<dbReference type="PANTHER" id="PTHR37089">
    <property type="entry name" value="PROTEIN U-RELATED"/>
    <property type="match status" value="1"/>
</dbReference>
<dbReference type="eggNOG" id="COG5430">
    <property type="taxonomic scope" value="Bacteria"/>
</dbReference>
<evidence type="ECO:0000259" key="2">
    <source>
        <dbReference type="Pfam" id="PF05229"/>
    </source>
</evidence>
<dbReference type="InterPro" id="IPR007893">
    <property type="entry name" value="Spore_coat_U/FanG"/>
</dbReference>
<comment type="caution">
    <text evidence="3">The sequence shown here is derived from an EMBL/GenBank/DDBJ whole genome shotgun (WGS) entry which is preliminary data.</text>
</comment>
<dbReference type="PATRIC" id="fig|1231190.3.peg.3746"/>
<evidence type="ECO:0000313" key="4">
    <source>
        <dbReference type="Proteomes" id="UP000007374"/>
    </source>
</evidence>
<feature type="signal peptide" evidence="1">
    <location>
        <begin position="1"/>
        <end position="32"/>
    </location>
</feature>
<feature type="domain" description="Spore coat protein U/FanG" evidence="2">
    <location>
        <begin position="36"/>
        <end position="170"/>
    </location>
</feature>
<dbReference type="AlphaFoldDB" id="K2PJ10"/>
<accession>K2PJ10</accession>
<dbReference type="EMBL" id="AMSI01000013">
    <property type="protein sequence ID" value="EKF41112.1"/>
    <property type="molecule type" value="Genomic_DNA"/>
</dbReference>
<protein>
    <submittedName>
        <fullName evidence="3">Spore coat protein U</fullName>
    </submittedName>
</protein>
<sequence>MVRDIISTSMRFSAGHLAAISFLLASDISATAATATGSLNVTITIQAECTVVSASDLDFGTHGVIDANLDQTTSISIQCTSGTPYAVGLDAGTGSGATLAARLMTGPASATVQYSLYRDAGRSQVWGDTPGVDTADGTANGSAETLTVYGRVPAQATPGAGTYSDTVAITITY</sequence>
<gene>
    <name evidence="3" type="ORF">NA8A_18125</name>
</gene>
<dbReference type="SMART" id="SM00972">
    <property type="entry name" value="SCPU"/>
    <property type="match status" value="1"/>
</dbReference>
<dbReference type="InterPro" id="IPR053167">
    <property type="entry name" value="Spore_coat_component"/>
</dbReference>
<organism evidence="3 4">
    <name type="scientific">Nitratireductor indicus C115</name>
    <dbReference type="NCBI Taxonomy" id="1231190"/>
    <lineage>
        <taxon>Bacteria</taxon>
        <taxon>Pseudomonadati</taxon>
        <taxon>Pseudomonadota</taxon>
        <taxon>Alphaproteobacteria</taxon>
        <taxon>Hyphomicrobiales</taxon>
        <taxon>Phyllobacteriaceae</taxon>
        <taxon>Nitratireductor</taxon>
    </lineage>
</organism>
<dbReference type="PANTHER" id="PTHR37089:SF4">
    <property type="entry name" value="EXPORTED PROTEIN"/>
    <property type="match status" value="1"/>
</dbReference>
<keyword evidence="1" id="KW-0732">Signal</keyword>
<keyword evidence="4" id="KW-1185">Reference proteome</keyword>
<keyword evidence="3" id="KW-0946">Virion</keyword>
<feature type="chain" id="PRO_5003865447" evidence="1">
    <location>
        <begin position="33"/>
        <end position="173"/>
    </location>
</feature>